<evidence type="ECO:0000259" key="2">
    <source>
        <dbReference type="SMART" id="SM00460"/>
    </source>
</evidence>
<dbReference type="InterPro" id="IPR002931">
    <property type="entry name" value="Transglutaminase-like"/>
</dbReference>
<evidence type="ECO:0000313" key="4">
    <source>
        <dbReference type="Proteomes" id="UP000593568"/>
    </source>
</evidence>
<accession>A0A7J9ECQ7</accession>
<dbReference type="PANTHER" id="PTHR48440:SF1">
    <property type="entry name" value="PAW DOMAIN-CONTAINING PROTEIN"/>
    <property type="match status" value="1"/>
</dbReference>
<dbReference type="InterPro" id="IPR029071">
    <property type="entry name" value="Ubiquitin-like_domsf"/>
</dbReference>
<feature type="domain" description="Transglutaminase-like" evidence="2">
    <location>
        <begin position="282"/>
        <end position="337"/>
    </location>
</feature>
<feature type="compositionally biased region" description="Basic and acidic residues" evidence="1">
    <location>
        <begin position="75"/>
        <end position="85"/>
    </location>
</feature>
<feature type="region of interest" description="Disordered" evidence="1">
    <location>
        <begin position="74"/>
        <end position="99"/>
    </location>
</feature>
<dbReference type="Proteomes" id="UP000593568">
    <property type="component" value="Unassembled WGS sequence"/>
</dbReference>
<dbReference type="Gene3D" id="3.10.20.90">
    <property type="entry name" value="Phosphatidylinositol 3-kinase Catalytic Subunit, Chain A, domain 1"/>
    <property type="match status" value="1"/>
</dbReference>
<dbReference type="Pfam" id="PF01841">
    <property type="entry name" value="Transglut_core"/>
    <property type="match status" value="1"/>
</dbReference>
<proteinExistence type="predicted"/>
<reference evidence="3 4" key="1">
    <citation type="journal article" date="2019" name="Genome Biol. Evol.">
        <title>Insights into the evolution of the New World diploid cottons (Gossypium, subgenus Houzingenia) based on genome sequencing.</title>
        <authorList>
            <person name="Grover C.E."/>
            <person name="Arick M.A. 2nd"/>
            <person name="Thrash A."/>
            <person name="Conover J.L."/>
            <person name="Sanders W.S."/>
            <person name="Peterson D.G."/>
            <person name="Frelichowski J.E."/>
            <person name="Scheffler J.A."/>
            <person name="Scheffler B.E."/>
            <person name="Wendel J.F."/>
        </authorList>
    </citation>
    <scope>NUCLEOTIDE SEQUENCE [LARGE SCALE GENOMIC DNA]</scope>
    <source>
        <strain evidence="3">8</strain>
        <tissue evidence="3">Leaf</tissue>
    </source>
</reference>
<keyword evidence="4" id="KW-1185">Reference proteome</keyword>
<dbReference type="AlphaFoldDB" id="A0A7J9ECQ7"/>
<evidence type="ECO:0000256" key="1">
    <source>
        <dbReference type="SAM" id="MobiDB-lite"/>
    </source>
</evidence>
<dbReference type="InterPro" id="IPR038765">
    <property type="entry name" value="Papain-like_cys_pep_sf"/>
</dbReference>
<comment type="caution">
    <text evidence="3">The sequence shown here is derived from an EMBL/GenBank/DDBJ whole genome shotgun (WGS) entry which is preliminary data.</text>
</comment>
<protein>
    <recommendedName>
        <fullName evidence="2">Transglutaminase-like domain-containing protein</fullName>
    </recommendedName>
</protein>
<dbReference type="SMART" id="SM00460">
    <property type="entry name" value="TGc"/>
    <property type="match status" value="1"/>
</dbReference>
<dbReference type="PANTHER" id="PTHR48440">
    <property type="match status" value="1"/>
</dbReference>
<sequence>MVARTFLVRHDDSTFTVDYDTDDGFEVFQFQLFSLTSIPPDEQKIVGEDNDRIVSDDSDLAALSEKLRLVSITSEEARKPEKQEETTSSTAGAGNFDAGTSVMSDEELARMLQAEEEALLLQQYVAGDNGAQFEEKVRPYISKVLLYEDPVRQEVARKTVPLENLEEKALVSLAKEGNFKPSKVEEDHAFLLQLLFWFKRSFSWVNAPPCDGCGNETTAQGMGDALPSEIQYGATRVELYRHNLVSDNCLLESKVNSLVKNCSCNSCSRVTRFPRYNDPLKLVETRKGRCGEWANCFTLYCRAFGYESRLVLDFTDHVWTECYSEALGRWMHLDPCEAIYDRPLLYEKGWGKKLNYVIAIAKDGVYDVTKRYTRKWNEVLSRRTITTESSVVSVLTSITKECRRNCTSQVLSILEEHDNIEREALERDLRSTDDAPISLPGRQSGDKQWRIARSEFGTDSLSSSSCTVRICCDEHVTKIYNAFSSILHKFVEDSLTASKGVEVLKILRATVVDLKKLPYKKRRASLKPNSIVGTSLVHQLLPSFKELLNALTLKSELDSNGILSVCLAGNPVQTALALPVALHALDELISDLSKCDNFSKGSLSFPLLRLNRICSGAVLASGEELPFGIATAAFDGTRMSKWEERNGAKVESHLVGCWIMYKLSANMQELVAYDLMFECLALIESHLVGCWIMYKLSANMQELVAYELMSANDAPERDPMDWVVEGSNDGGSSWHVLDERRSEMFDKRFQRKTYNVKSAGFLSNMFRFRFLAVRDVKSTSQLQVGSIDLYAKQN</sequence>
<dbReference type="SUPFAM" id="SSF54236">
    <property type="entry name" value="Ubiquitin-like"/>
    <property type="match status" value="1"/>
</dbReference>
<evidence type="ECO:0000313" key="3">
    <source>
        <dbReference type="EMBL" id="MBA0770792.1"/>
    </source>
</evidence>
<dbReference type="SUPFAM" id="SSF54001">
    <property type="entry name" value="Cysteine proteinases"/>
    <property type="match status" value="1"/>
</dbReference>
<dbReference type="EMBL" id="JABEZW010000007">
    <property type="protein sequence ID" value="MBA0770792.1"/>
    <property type="molecule type" value="Genomic_DNA"/>
</dbReference>
<dbReference type="Gene3D" id="3.10.620.30">
    <property type="match status" value="2"/>
</dbReference>
<organism evidence="3 4">
    <name type="scientific">Gossypium trilobum</name>
    <dbReference type="NCBI Taxonomy" id="34281"/>
    <lineage>
        <taxon>Eukaryota</taxon>
        <taxon>Viridiplantae</taxon>
        <taxon>Streptophyta</taxon>
        <taxon>Embryophyta</taxon>
        <taxon>Tracheophyta</taxon>
        <taxon>Spermatophyta</taxon>
        <taxon>Magnoliopsida</taxon>
        <taxon>eudicotyledons</taxon>
        <taxon>Gunneridae</taxon>
        <taxon>Pentapetalae</taxon>
        <taxon>rosids</taxon>
        <taxon>malvids</taxon>
        <taxon>Malvales</taxon>
        <taxon>Malvaceae</taxon>
        <taxon>Malvoideae</taxon>
        <taxon>Gossypium</taxon>
    </lineage>
</organism>
<dbReference type="Gene3D" id="2.60.120.260">
    <property type="entry name" value="Galactose-binding domain-like"/>
    <property type="match status" value="1"/>
</dbReference>
<name>A0A7J9ECQ7_9ROSI</name>
<gene>
    <name evidence="3" type="ORF">Gotri_019367</name>
</gene>